<evidence type="ECO:0000313" key="2">
    <source>
        <dbReference type="Proteomes" id="UP001230005"/>
    </source>
</evidence>
<gene>
    <name evidence="1" type="ORF">J2S74_003184</name>
</gene>
<dbReference type="EMBL" id="JAUSUG010000012">
    <property type="protein sequence ID" value="MDQ0255802.1"/>
    <property type="molecule type" value="Genomic_DNA"/>
</dbReference>
<dbReference type="Proteomes" id="UP001230005">
    <property type="component" value="Unassembled WGS sequence"/>
</dbReference>
<evidence type="ECO:0008006" key="3">
    <source>
        <dbReference type="Google" id="ProtNLM"/>
    </source>
</evidence>
<dbReference type="Pfam" id="PF13030">
    <property type="entry name" value="DUF3891"/>
    <property type="match status" value="1"/>
</dbReference>
<accession>A0ABT9ZX46</accession>
<protein>
    <recommendedName>
        <fullName evidence="3">DUF3891 family protein</fullName>
    </recommendedName>
</protein>
<name>A0ABT9ZX46_9BACI</name>
<reference evidence="1 2" key="1">
    <citation type="submission" date="2023-07" db="EMBL/GenBank/DDBJ databases">
        <title>Genomic Encyclopedia of Type Strains, Phase IV (KMG-IV): sequencing the most valuable type-strain genomes for metagenomic binning, comparative biology and taxonomic classification.</title>
        <authorList>
            <person name="Goeker M."/>
        </authorList>
    </citation>
    <scope>NUCLEOTIDE SEQUENCE [LARGE SCALE GENOMIC DNA]</scope>
    <source>
        <strain evidence="1 2">DSM 9768</strain>
    </source>
</reference>
<dbReference type="InterPro" id="IPR024992">
    <property type="entry name" value="DUF3891"/>
</dbReference>
<evidence type="ECO:0000313" key="1">
    <source>
        <dbReference type="EMBL" id="MDQ0255802.1"/>
    </source>
</evidence>
<comment type="caution">
    <text evidence="1">The sequence shown here is derived from an EMBL/GenBank/DDBJ whole genome shotgun (WGS) entry which is preliminary data.</text>
</comment>
<organism evidence="1 2">
    <name type="scientific">Evansella vedderi</name>
    <dbReference type="NCBI Taxonomy" id="38282"/>
    <lineage>
        <taxon>Bacteria</taxon>
        <taxon>Bacillati</taxon>
        <taxon>Bacillota</taxon>
        <taxon>Bacilli</taxon>
        <taxon>Bacillales</taxon>
        <taxon>Bacillaceae</taxon>
        <taxon>Evansella</taxon>
    </lineage>
</organism>
<dbReference type="RefSeq" id="WP_307326962.1">
    <property type="nucleotide sequence ID" value="NZ_JAUSUG010000012.1"/>
</dbReference>
<proteinExistence type="predicted"/>
<sequence length="252" mass="29435">MIVREQNGEYMLIEQHDHALISGILAKEWNEELFIGEGRRCSVELAIEQHDACWKELDKNIVFVAGEPASFTDYPLKDKIAAYRRGIEEMILVNPYAALLISLHYSSFFRGKLDEAGVIFKQEELDRQNHLYKFLSVKEEEVHFQFDLLQLCDNLSLYLCMNEWGSSKEKEYPWFKNGFPQQLAPVGNNNFYTKWIGEDKVGITPYPFKGPNVEVTIPYKTIEKGNVSEKDFQNKYNRENKQYHSIAFVPME</sequence>
<keyword evidence="2" id="KW-1185">Reference proteome</keyword>